<name>A0ABN1E0A5_9GAMM</name>
<accession>A0ABN1E0A5</accession>
<gene>
    <name evidence="2" type="ORF">GCM10009098_25530</name>
</gene>
<organism evidence="2 3">
    <name type="scientific">Rheinheimera aquimaris</name>
    <dbReference type="NCBI Taxonomy" id="412437"/>
    <lineage>
        <taxon>Bacteria</taxon>
        <taxon>Pseudomonadati</taxon>
        <taxon>Pseudomonadota</taxon>
        <taxon>Gammaproteobacteria</taxon>
        <taxon>Chromatiales</taxon>
        <taxon>Chromatiaceae</taxon>
        <taxon>Rheinheimera</taxon>
    </lineage>
</organism>
<sequence>MVIKAVPTAPTLADVKIQQQKCFRLINSKYPPQSVFDDVADADEFDALFALQALTNPRLKAMAGNLSLLPSRDIPFGIAGCSYAVAPFTHVSPAGSRFSDGRFGVLYLADTLKAAISEVAYHQNKYWSKVPELAYERFVFRALSCEFCDVTLADLTVLPSTDAIYAKEDYAAAQTLGLKLRGSGSAGVQYHSVRSSGAVCWGLFSPRYVTQMVQSAHYEMIWQNGGISAINKIISCSE</sequence>
<dbReference type="Pfam" id="PF08808">
    <property type="entry name" value="RES"/>
    <property type="match status" value="1"/>
</dbReference>
<comment type="caution">
    <text evidence="2">The sequence shown here is derived from an EMBL/GenBank/DDBJ whole genome shotgun (WGS) entry which is preliminary data.</text>
</comment>
<reference evidence="2 3" key="1">
    <citation type="journal article" date="2019" name="Int. J. Syst. Evol. Microbiol.">
        <title>The Global Catalogue of Microorganisms (GCM) 10K type strain sequencing project: providing services to taxonomists for standard genome sequencing and annotation.</title>
        <authorList>
            <consortium name="The Broad Institute Genomics Platform"/>
            <consortium name="The Broad Institute Genome Sequencing Center for Infectious Disease"/>
            <person name="Wu L."/>
            <person name="Ma J."/>
        </authorList>
    </citation>
    <scope>NUCLEOTIDE SEQUENCE [LARGE SCALE GENOMIC DNA]</scope>
    <source>
        <strain evidence="2 3">JCM 14331</strain>
    </source>
</reference>
<feature type="domain" description="RES" evidence="1">
    <location>
        <begin position="87"/>
        <end position="215"/>
    </location>
</feature>
<dbReference type="EMBL" id="BAAAEO010000004">
    <property type="protein sequence ID" value="GAA0556549.1"/>
    <property type="molecule type" value="Genomic_DNA"/>
</dbReference>
<evidence type="ECO:0000313" key="3">
    <source>
        <dbReference type="Proteomes" id="UP001501169"/>
    </source>
</evidence>
<dbReference type="Proteomes" id="UP001501169">
    <property type="component" value="Unassembled WGS sequence"/>
</dbReference>
<keyword evidence="3" id="KW-1185">Reference proteome</keyword>
<proteinExistence type="predicted"/>
<protein>
    <submittedName>
        <fullName evidence="2">RES family NAD+ phosphorylase</fullName>
    </submittedName>
</protein>
<evidence type="ECO:0000313" key="2">
    <source>
        <dbReference type="EMBL" id="GAA0556549.1"/>
    </source>
</evidence>
<dbReference type="InterPro" id="IPR014914">
    <property type="entry name" value="RES_dom"/>
</dbReference>
<evidence type="ECO:0000259" key="1">
    <source>
        <dbReference type="SMART" id="SM00953"/>
    </source>
</evidence>
<dbReference type="SMART" id="SM00953">
    <property type="entry name" value="RES"/>
    <property type="match status" value="1"/>
</dbReference>